<keyword evidence="2" id="KW-1185">Reference proteome</keyword>
<evidence type="ECO:0000313" key="1">
    <source>
        <dbReference type="EMBL" id="POF32635.1"/>
    </source>
</evidence>
<protein>
    <recommendedName>
        <fullName evidence="3">Peptidoglycan binding domain-containing protein</fullName>
    </recommendedName>
</protein>
<name>A0A2S3UY29_9HYPH</name>
<sequence length="349" mass="39623">MRRLNAFVTWTVFLSALIVCDPARAERFVSCVQEQLTDAGYDPGPIDGLLGRKTTNQLEKLKKEYPTIQDLPNISTANASVYCRAIGLARANKVGWTEDRELIKLVLGNEISPEGVRKLKSVLDDVLEFYGNQLGVNIPGQITIVASADVDEAAKLASNELRAQRAHYKIVKEFTNWCRGYSYCGKSYAGVIAISFSELSGFPITDVRRLLTHELAHEIQAQYVGNFRARGEERQVQARGPKWLTEALAIALENKFIFPDKEADYHVSRFRNRATYKTERLKELYYQTSSGDSDFRDYSSYAGFLLVARSSNKKIIEFWQETPYVGWEKAFSTSFGLSVEEFYKYFGEN</sequence>
<reference evidence="1 2" key="1">
    <citation type="submission" date="2018-01" db="EMBL/GenBank/DDBJ databases">
        <title>Genomic Encyclopedia of Archaeal and Bacterial Type Strains, Phase II (KMG-II): from individual species to whole genera.</title>
        <authorList>
            <person name="Goeker M."/>
        </authorList>
    </citation>
    <scope>NUCLEOTIDE SEQUENCE [LARGE SCALE GENOMIC DNA]</scope>
    <source>
        <strain evidence="1 2">DSM 17023</strain>
    </source>
</reference>
<dbReference type="AlphaFoldDB" id="A0A2S3UY29"/>
<accession>A0A2S3UY29</accession>
<gene>
    <name evidence="1" type="ORF">CLV41_10238</name>
</gene>
<comment type="caution">
    <text evidence="1">The sequence shown here is derived from an EMBL/GenBank/DDBJ whole genome shotgun (WGS) entry which is preliminary data.</text>
</comment>
<evidence type="ECO:0008006" key="3">
    <source>
        <dbReference type="Google" id="ProtNLM"/>
    </source>
</evidence>
<dbReference type="RefSeq" id="WP_146048530.1">
    <property type="nucleotide sequence ID" value="NZ_PPCN01000002.1"/>
</dbReference>
<organism evidence="1 2">
    <name type="scientific">Roseibium marinum</name>
    <dbReference type="NCBI Taxonomy" id="281252"/>
    <lineage>
        <taxon>Bacteria</taxon>
        <taxon>Pseudomonadati</taxon>
        <taxon>Pseudomonadota</taxon>
        <taxon>Alphaproteobacteria</taxon>
        <taxon>Hyphomicrobiales</taxon>
        <taxon>Stappiaceae</taxon>
        <taxon>Roseibium</taxon>
    </lineage>
</organism>
<proteinExistence type="predicted"/>
<dbReference type="Proteomes" id="UP000236959">
    <property type="component" value="Unassembled WGS sequence"/>
</dbReference>
<evidence type="ECO:0000313" key="2">
    <source>
        <dbReference type="Proteomes" id="UP000236959"/>
    </source>
</evidence>
<dbReference type="OrthoDB" id="7866866at2"/>
<dbReference type="EMBL" id="PPCN01000002">
    <property type="protein sequence ID" value="POF32635.1"/>
    <property type="molecule type" value="Genomic_DNA"/>
</dbReference>